<proteinExistence type="predicted"/>
<protein>
    <submittedName>
        <fullName evidence="5">SurA N-terminal domain-containing protein</fullName>
    </submittedName>
</protein>
<dbReference type="EMBL" id="JANRMI010000002">
    <property type="protein sequence ID" value="MDG0816122.1"/>
    <property type="molecule type" value="Genomic_DNA"/>
</dbReference>
<reference evidence="5" key="1">
    <citation type="submission" date="2022-08" db="EMBL/GenBank/DDBJ databases">
        <title>Novel Bdellovibrio Species Isolated from Svalbard: Designation Bdellovibrio svalbardensis.</title>
        <authorList>
            <person name="Mitchell R.J."/>
            <person name="Choi S.Y."/>
        </authorList>
    </citation>
    <scope>NUCLEOTIDE SEQUENCE</scope>
    <source>
        <strain evidence="5">PAP01</strain>
    </source>
</reference>
<dbReference type="Gene3D" id="3.10.50.40">
    <property type="match status" value="1"/>
</dbReference>
<dbReference type="InterPro" id="IPR046357">
    <property type="entry name" value="PPIase_dom_sf"/>
</dbReference>
<dbReference type="Gene3D" id="1.10.4030.10">
    <property type="entry name" value="Porin chaperone SurA, peptide-binding domain"/>
    <property type="match status" value="1"/>
</dbReference>
<evidence type="ECO:0000256" key="1">
    <source>
        <dbReference type="ARBA" id="ARBA00004236"/>
    </source>
</evidence>
<comment type="caution">
    <text evidence="5">The sequence shown here is derived from an EMBL/GenBank/DDBJ whole genome shotgun (WGS) entry which is preliminary data.</text>
</comment>
<dbReference type="PANTHER" id="PTHR47529">
    <property type="entry name" value="PEPTIDYL-PROLYL CIS-TRANS ISOMERASE D"/>
    <property type="match status" value="1"/>
</dbReference>
<sequence>MSDTMADKMKRKLSAKNATAMILFGAIILVFVFFGLPGKLGAGVGSVARVNNSLISIADFQQEENRVQQYYQNLFGSSMDFSSQRQLLRQQALENLVRNELVSQAAQSEGILATDAEVRDFIVKDIPFFQQNGQFQREFYARYLEQTHSSAGDFENKVRKDIANVRIRHLFELVGQPSAVELKKLHELRSTKINVLFVKIDQEALSKVMTKEKAEVAIQALDAALAKGDEAAANVQLKELKATWEETGFVELGSENFPKITSAVATDAVFELSKAQPLLKRVVRDGAIKYVLKLKETKIEEAKAIEPMTAEMMQKRRADGLFEAWINQFRAKSHVTMNAQALQ</sequence>
<dbReference type="PANTHER" id="PTHR47529:SF1">
    <property type="entry name" value="PERIPLASMIC CHAPERONE PPID"/>
    <property type="match status" value="1"/>
</dbReference>
<name>A0ABT6DI09_9BACT</name>
<evidence type="ECO:0000313" key="5">
    <source>
        <dbReference type="EMBL" id="MDG0816122.1"/>
    </source>
</evidence>
<accession>A0ABT6DI09</accession>
<organism evidence="5 6">
    <name type="scientific">Bdellovibrio svalbardensis</name>
    <dbReference type="NCBI Taxonomy" id="2972972"/>
    <lineage>
        <taxon>Bacteria</taxon>
        <taxon>Pseudomonadati</taxon>
        <taxon>Bdellovibrionota</taxon>
        <taxon>Bdellovibrionia</taxon>
        <taxon>Bdellovibrionales</taxon>
        <taxon>Pseudobdellovibrionaceae</taxon>
        <taxon>Bdellovibrio</taxon>
    </lineage>
</organism>
<evidence type="ECO:0000256" key="4">
    <source>
        <dbReference type="ARBA" id="ARBA00023186"/>
    </source>
</evidence>
<keyword evidence="6" id="KW-1185">Reference proteome</keyword>
<dbReference type="Proteomes" id="UP001152321">
    <property type="component" value="Unassembled WGS sequence"/>
</dbReference>
<gene>
    <name evidence="5" type="ORF">NWE73_07090</name>
</gene>
<dbReference type="InterPro" id="IPR052029">
    <property type="entry name" value="PpiD_chaperone"/>
</dbReference>
<dbReference type="SUPFAM" id="SSF109998">
    <property type="entry name" value="Triger factor/SurA peptide-binding domain-like"/>
    <property type="match status" value="1"/>
</dbReference>
<evidence type="ECO:0000256" key="3">
    <source>
        <dbReference type="ARBA" id="ARBA00023136"/>
    </source>
</evidence>
<dbReference type="Pfam" id="PF13624">
    <property type="entry name" value="SurA_N_3"/>
    <property type="match status" value="1"/>
</dbReference>
<dbReference type="InterPro" id="IPR027304">
    <property type="entry name" value="Trigger_fact/SurA_dom_sf"/>
</dbReference>
<evidence type="ECO:0000313" key="6">
    <source>
        <dbReference type="Proteomes" id="UP001152321"/>
    </source>
</evidence>
<keyword evidence="2" id="KW-1003">Cell membrane</keyword>
<keyword evidence="3" id="KW-0472">Membrane</keyword>
<keyword evidence="4" id="KW-0143">Chaperone</keyword>
<dbReference type="RefSeq" id="WP_277577600.1">
    <property type="nucleotide sequence ID" value="NZ_JANRMI010000002.1"/>
</dbReference>
<evidence type="ECO:0000256" key="2">
    <source>
        <dbReference type="ARBA" id="ARBA00022475"/>
    </source>
</evidence>
<comment type="subcellular location">
    <subcellularLocation>
        <location evidence="1">Cell membrane</location>
    </subcellularLocation>
</comment>